<dbReference type="GO" id="GO:0000976">
    <property type="term" value="F:transcription cis-regulatory region binding"/>
    <property type="evidence" value="ECO:0007669"/>
    <property type="project" value="TreeGrafter"/>
</dbReference>
<keyword evidence="4" id="KW-1185">Reference proteome</keyword>
<dbReference type="EMBL" id="JAXLQG010000004">
    <property type="protein sequence ID" value="KAK5540973.1"/>
    <property type="molecule type" value="Genomic_DNA"/>
</dbReference>
<dbReference type="PANTHER" id="PTHR37534">
    <property type="entry name" value="TRANSCRIPTIONAL ACTIVATOR PROTEIN UGA3"/>
    <property type="match status" value="1"/>
</dbReference>
<comment type="subcellular location">
    <subcellularLocation>
        <location evidence="1">Nucleus</location>
    </subcellularLocation>
</comment>
<proteinExistence type="predicted"/>
<comment type="caution">
    <text evidence="3">The sequence shown here is derived from an EMBL/GenBank/DDBJ whole genome shotgun (WGS) entry which is preliminary data.</text>
</comment>
<dbReference type="GO" id="GO:0003700">
    <property type="term" value="F:DNA-binding transcription factor activity"/>
    <property type="evidence" value="ECO:0007669"/>
    <property type="project" value="TreeGrafter"/>
</dbReference>
<evidence type="ECO:0008006" key="5">
    <source>
        <dbReference type="Google" id="ProtNLM"/>
    </source>
</evidence>
<evidence type="ECO:0000256" key="1">
    <source>
        <dbReference type="ARBA" id="ARBA00004123"/>
    </source>
</evidence>
<accession>A0AAV9QFU4</accession>
<sequence>MADFQQKPPRMIPATTQDSSFYEFSIPGHVDVLSFIPSSNRTLLQYFTCNASRALASHSFVHQEVCELILPMALENQALLYATLALAAIHRTSLTSTIENAFDDNARNLVTRLTATSISFLRKELQEPGSSSLGSKMATIRTLFLCEAISGSPTLQAWRSHFLGAKALLSSFDQHIGQSGSNADSSLRFLRRWYNITEALVALTPEGLAGGQIEYFGPQPLSPKLSSQEICIDAYTGCAEDLSMAFREIGAAAWERRRATEDPDRFPRLSDEDFRREADHLELSVREMIERDKSRTNPVNIAGAPTISVQEFGEFLLCNEAYQQTALIHVHRRIRRLSSTSIPVQECVGRIIECVGSIRPAATLSPLTLLTTPLFTAGCEAQGPARSKVSWLLKSMYSHLRLPNMKRALEVLEAFWHESENSDIGWESFSRQRGWDFLPY</sequence>
<organism evidence="3 4">
    <name type="scientific">Vermiconidia calcicola</name>
    <dbReference type="NCBI Taxonomy" id="1690605"/>
    <lineage>
        <taxon>Eukaryota</taxon>
        <taxon>Fungi</taxon>
        <taxon>Dikarya</taxon>
        <taxon>Ascomycota</taxon>
        <taxon>Pezizomycotina</taxon>
        <taxon>Dothideomycetes</taxon>
        <taxon>Dothideomycetidae</taxon>
        <taxon>Mycosphaerellales</taxon>
        <taxon>Extremaceae</taxon>
        <taxon>Vermiconidia</taxon>
    </lineage>
</organism>
<dbReference type="PANTHER" id="PTHR37534:SF15">
    <property type="entry name" value="ZN(II)2CYS6 TRANSCRIPTION FACTOR (EUROFUNG)"/>
    <property type="match status" value="1"/>
</dbReference>
<evidence type="ECO:0000313" key="4">
    <source>
        <dbReference type="Proteomes" id="UP001345827"/>
    </source>
</evidence>
<protein>
    <recommendedName>
        <fullName evidence="5">C6 transcription factor</fullName>
    </recommendedName>
</protein>
<dbReference type="InterPro" id="IPR021858">
    <property type="entry name" value="Fun_TF"/>
</dbReference>
<reference evidence="3 4" key="1">
    <citation type="submission" date="2023-06" db="EMBL/GenBank/DDBJ databases">
        <title>Black Yeasts Isolated from many extreme environments.</title>
        <authorList>
            <person name="Coleine C."/>
            <person name="Stajich J.E."/>
            <person name="Selbmann L."/>
        </authorList>
    </citation>
    <scope>NUCLEOTIDE SEQUENCE [LARGE SCALE GENOMIC DNA]</scope>
    <source>
        <strain evidence="3 4">CCFEE 5887</strain>
    </source>
</reference>
<gene>
    <name evidence="3" type="ORF">LTR25_002750</name>
</gene>
<dbReference type="GO" id="GO:0045944">
    <property type="term" value="P:positive regulation of transcription by RNA polymerase II"/>
    <property type="evidence" value="ECO:0007669"/>
    <property type="project" value="TreeGrafter"/>
</dbReference>
<dbReference type="AlphaFoldDB" id="A0AAV9QFU4"/>
<evidence type="ECO:0000313" key="3">
    <source>
        <dbReference type="EMBL" id="KAK5540973.1"/>
    </source>
</evidence>
<dbReference type="Pfam" id="PF11951">
    <property type="entry name" value="Fungal_trans_2"/>
    <property type="match status" value="1"/>
</dbReference>
<dbReference type="Proteomes" id="UP001345827">
    <property type="component" value="Unassembled WGS sequence"/>
</dbReference>
<dbReference type="GO" id="GO:0005634">
    <property type="term" value="C:nucleus"/>
    <property type="evidence" value="ECO:0007669"/>
    <property type="project" value="UniProtKB-SubCell"/>
</dbReference>
<keyword evidence="2" id="KW-0539">Nucleus</keyword>
<evidence type="ECO:0000256" key="2">
    <source>
        <dbReference type="ARBA" id="ARBA00023242"/>
    </source>
</evidence>
<name>A0AAV9QFU4_9PEZI</name>